<dbReference type="RefSeq" id="WP_039833823.1">
    <property type="nucleotide sequence ID" value="NZ_CP068595.1"/>
</dbReference>
<sequence length="332" mass="38785">MKMKRASIQRTTKSLLNMRDQIRFDLPFQRNSVWKKDRRSYLIESMIQNWYIPNILVWDNGDGYVWVIDGRQRWESTFFFQDGLYKLSNGTADFNGERLAGKKCAELSSDAQFEFLTYNFTVTEFRDCTFEQVEELFYRVNQSVPLTSTEKTRVKVAADVRDAVQATAQHVFFEKLAFTEADRVRYVDEQLIWQFVAVVMEQDIDFGGASLGRFISSLNEISATVLDEVENRIDYLYGAFRNWDGKERKSLKKVHVGSLFQVVETARKEQWSVDQFGQWAKSFLIDRYTTDSPYGQLCQKGATSKGFASKRIGFMVKDMEQYPLQMELNMNT</sequence>
<evidence type="ECO:0000313" key="2">
    <source>
        <dbReference type="EMBL" id="QQZ58965.1"/>
    </source>
</evidence>
<dbReference type="EMBL" id="CP068595">
    <property type="protein sequence ID" value="QQZ58965.1"/>
    <property type="molecule type" value="Genomic_DNA"/>
</dbReference>
<dbReference type="InterPro" id="IPR004919">
    <property type="entry name" value="GmrSD_N"/>
</dbReference>
<proteinExistence type="predicted"/>
<evidence type="ECO:0000313" key="3">
    <source>
        <dbReference type="Proteomes" id="UP000595841"/>
    </source>
</evidence>
<feature type="domain" description="GmrSD restriction endonucleases N-terminal" evidence="1">
    <location>
        <begin position="14"/>
        <end position="152"/>
    </location>
</feature>
<evidence type="ECO:0000259" key="1">
    <source>
        <dbReference type="Pfam" id="PF03235"/>
    </source>
</evidence>
<accession>A0A974P7V9</accession>
<dbReference type="AlphaFoldDB" id="A0A974P7V9"/>
<protein>
    <submittedName>
        <fullName evidence="2">DUF262 domain-containing protein</fullName>
    </submittedName>
</protein>
<dbReference type="PANTHER" id="PTHR39639">
    <property type="entry name" value="CHROMOSOME 16, WHOLE GENOME SHOTGUN SEQUENCE"/>
    <property type="match status" value="1"/>
</dbReference>
<organism evidence="2 3">
    <name type="scientific">Paenibacillus sonchi</name>
    <dbReference type="NCBI Taxonomy" id="373687"/>
    <lineage>
        <taxon>Bacteria</taxon>
        <taxon>Bacillati</taxon>
        <taxon>Bacillota</taxon>
        <taxon>Bacilli</taxon>
        <taxon>Bacillales</taxon>
        <taxon>Paenibacillaceae</taxon>
        <taxon>Paenibacillus</taxon>
        <taxon>Paenibacillus sonchi group</taxon>
    </lineage>
</organism>
<dbReference type="Pfam" id="PF03235">
    <property type="entry name" value="GmrSD_N"/>
    <property type="match status" value="1"/>
</dbReference>
<gene>
    <name evidence="2" type="ORF">JI735_19755</name>
</gene>
<reference evidence="2 3" key="1">
    <citation type="submission" date="2021-01" db="EMBL/GenBank/DDBJ databases">
        <title>Whole genome sequence of Paenibacillus sonchi LMG 24727 for comparative genomics.</title>
        <authorList>
            <person name="Lee G."/>
            <person name="Kim M.-J."/>
            <person name="Lim K."/>
            <person name="Shin J.-H."/>
        </authorList>
    </citation>
    <scope>NUCLEOTIDE SEQUENCE [LARGE SCALE GENOMIC DNA]</scope>
    <source>
        <strain evidence="2 3">LMG 24727</strain>
    </source>
</reference>
<dbReference type="Proteomes" id="UP000595841">
    <property type="component" value="Chromosome"/>
</dbReference>
<keyword evidence="3" id="KW-1185">Reference proteome</keyword>
<name>A0A974P7V9_9BACL</name>
<dbReference type="PANTHER" id="PTHR39639:SF1">
    <property type="entry name" value="DUF262 DOMAIN-CONTAINING PROTEIN"/>
    <property type="match status" value="1"/>
</dbReference>
<dbReference type="KEGG" id="pson:JI735_19755"/>